<gene>
    <name evidence="1" type="ORF">SCALOS_LOCUS9765</name>
</gene>
<reference evidence="1" key="1">
    <citation type="submission" date="2021-06" db="EMBL/GenBank/DDBJ databases">
        <authorList>
            <person name="Kallberg Y."/>
            <person name="Tangrot J."/>
            <person name="Rosling A."/>
        </authorList>
    </citation>
    <scope>NUCLEOTIDE SEQUENCE</scope>
    <source>
        <strain evidence="1">AU212A</strain>
    </source>
</reference>
<dbReference type="Proteomes" id="UP000789860">
    <property type="component" value="Unassembled WGS sequence"/>
</dbReference>
<evidence type="ECO:0000313" key="1">
    <source>
        <dbReference type="EMBL" id="CAG8681790.1"/>
    </source>
</evidence>
<comment type="caution">
    <text evidence="1">The sequence shown here is derived from an EMBL/GenBank/DDBJ whole genome shotgun (WGS) entry which is preliminary data.</text>
</comment>
<protein>
    <submittedName>
        <fullName evidence="1">1635_t:CDS:1</fullName>
    </submittedName>
</protein>
<evidence type="ECO:0000313" key="2">
    <source>
        <dbReference type="Proteomes" id="UP000789860"/>
    </source>
</evidence>
<proteinExistence type="predicted"/>
<dbReference type="EMBL" id="CAJVPM010032121">
    <property type="protein sequence ID" value="CAG8681790.1"/>
    <property type="molecule type" value="Genomic_DNA"/>
</dbReference>
<feature type="non-terminal residue" evidence="1">
    <location>
        <position position="1"/>
    </location>
</feature>
<name>A0ACA9NY36_9GLOM</name>
<accession>A0ACA9NY36</accession>
<sequence length="52" mass="6055">LTGLQALTELDISLEDRSFRNAIFGNELNTHMQNKKLLIRRLTSVKQQREIT</sequence>
<feature type="non-terminal residue" evidence="1">
    <location>
        <position position="52"/>
    </location>
</feature>
<keyword evidence="2" id="KW-1185">Reference proteome</keyword>
<organism evidence="1 2">
    <name type="scientific">Scutellospora calospora</name>
    <dbReference type="NCBI Taxonomy" id="85575"/>
    <lineage>
        <taxon>Eukaryota</taxon>
        <taxon>Fungi</taxon>
        <taxon>Fungi incertae sedis</taxon>
        <taxon>Mucoromycota</taxon>
        <taxon>Glomeromycotina</taxon>
        <taxon>Glomeromycetes</taxon>
        <taxon>Diversisporales</taxon>
        <taxon>Gigasporaceae</taxon>
        <taxon>Scutellospora</taxon>
    </lineage>
</organism>